<feature type="region of interest" description="Disordered" evidence="4">
    <location>
        <begin position="218"/>
        <end position="244"/>
    </location>
</feature>
<comment type="subcellular location">
    <subcellularLocation>
        <location evidence="1">Nucleus</location>
    </subcellularLocation>
</comment>
<feature type="region of interest" description="Disordered" evidence="4">
    <location>
        <begin position="1"/>
        <end position="90"/>
    </location>
</feature>
<gene>
    <name evidence="6" type="ORF">LTR16_005663</name>
</gene>
<proteinExistence type="predicted"/>
<evidence type="ECO:0000313" key="6">
    <source>
        <dbReference type="EMBL" id="KAK5251651.1"/>
    </source>
</evidence>
<evidence type="ECO:0000259" key="5">
    <source>
        <dbReference type="Pfam" id="PF08573"/>
    </source>
</evidence>
<feature type="compositionally biased region" description="Basic and acidic residues" evidence="4">
    <location>
        <begin position="16"/>
        <end position="32"/>
    </location>
</feature>
<feature type="non-terminal residue" evidence="6">
    <location>
        <position position="1"/>
    </location>
</feature>
<feature type="compositionally biased region" description="Basic residues" evidence="4">
    <location>
        <begin position="1"/>
        <end position="15"/>
    </location>
</feature>
<keyword evidence="7" id="KW-1185">Reference proteome</keyword>
<feature type="compositionally biased region" description="Basic and acidic residues" evidence="4">
    <location>
        <begin position="232"/>
        <end position="244"/>
    </location>
</feature>
<comment type="caution">
    <text evidence="6">The sequence shown here is derived from an EMBL/GenBank/DDBJ whole genome shotgun (WGS) entry which is preliminary data.</text>
</comment>
<accession>A0ABR0LXV7</accession>
<organism evidence="6 7">
    <name type="scientific">Cryomyces antarcticus</name>
    <dbReference type="NCBI Taxonomy" id="329879"/>
    <lineage>
        <taxon>Eukaryota</taxon>
        <taxon>Fungi</taxon>
        <taxon>Dikarya</taxon>
        <taxon>Ascomycota</taxon>
        <taxon>Pezizomycotina</taxon>
        <taxon>Dothideomycetes</taxon>
        <taxon>Dothideomycetes incertae sedis</taxon>
        <taxon>Cryomyces</taxon>
    </lineage>
</organism>
<sequence>STKQATRRTPARTAKKSPEAKRDAEGRLRSLLEEQSPTKKPLSAIMTPASIRQSLPPATAPSRSTARPKDRDLKRARPDDEPLRARPLARLGLEDFKINPAHNQNLDYAFAESVRTRDGKRCLPNCTKPECCGDKFRKIVAIGGALPGPAAGLFSSSQEGDGDDDERLADHLGDDHRARLGRMSDAERTELLLQAHAKQAADTFGKHRQAFVRRTSPAGYWRTDMPSTQEMEQDRAEAGKMERAKVEERYAEAMREGGRWLFRDE</sequence>
<feature type="compositionally biased region" description="Basic and acidic residues" evidence="4">
    <location>
        <begin position="67"/>
        <end position="84"/>
    </location>
</feature>
<evidence type="ECO:0000313" key="7">
    <source>
        <dbReference type="Proteomes" id="UP001357485"/>
    </source>
</evidence>
<feature type="region of interest" description="Disordered" evidence="4">
    <location>
        <begin position="151"/>
        <end position="170"/>
    </location>
</feature>
<dbReference type="Pfam" id="PF08573">
    <property type="entry name" value="SAE2"/>
    <property type="match status" value="1"/>
</dbReference>
<dbReference type="InterPro" id="IPR013882">
    <property type="entry name" value="Ctp1_C"/>
</dbReference>
<keyword evidence="2" id="KW-0227">DNA damage</keyword>
<feature type="domain" description="DNA endonuclease activator Ctp1 C-terminal" evidence="5">
    <location>
        <begin position="109"/>
        <end position="230"/>
    </location>
</feature>
<evidence type="ECO:0000256" key="3">
    <source>
        <dbReference type="ARBA" id="ARBA00023242"/>
    </source>
</evidence>
<keyword evidence="3" id="KW-0539">Nucleus</keyword>
<evidence type="ECO:0000256" key="4">
    <source>
        <dbReference type="SAM" id="MobiDB-lite"/>
    </source>
</evidence>
<evidence type="ECO:0000256" key="2">
    <source>
        <dbReference type="ARBA" id="ARBA00022763"/>
    </source>
</evidence>
<dbReference type="EMBL" id="JAVRRA010009149">
    <property type="protein sequence ID" value="KAK5251651.1"/>
    <property type="molecule type" value="Genomic_DNA"/>
</dbReference>
<reference evidence="6 7" key="1">
    <citation type="submission" date="2023-08" db="EMBL/GenBank/DDBJ databases">
        <title>Black Yeasts Isolated from many extreme environments.</title>
        <authorList>
            <person name="Coleine C."/>
            <person name="Stajich J.E."/>
            <person name="Selbmann L."/>
        </authorList>
    </citation>
    <scope>NUCLEOTIDE SEQUENCE [LARGE SCALE GENOMIC DNA]</scope>
    <source>
        <strain evidence="6 7">CCFEE 536</strain>
    </source>
</reference>
<name>A0ABR0LXV7_9PEZI</name>
<dbReference type="Proteomes" id="UP001357485">
    <property type="component" value="Unassembled WGS sequence"/>
</dbReference>
<protein>
    <recommendedName>
        <fullName evidence="5">DNA endonuclease activator Ctp1 C-terminal domain-containing protein</fullName>
    </recommendedName>
</protein>
<evidence type="ECO:0000256" key="1">
    <source>
        <dbReference type="ARBA" id="ARBA00004123"/>
    </source>
</evidence>